<feature type="compositionally biased region" description="Low complexity" evidence="14">
    <location>
        <begin position="667"/>
        <end position="684"/>
    </location>
</feature>
<dbReference type="Gene3D" id="1.10.287.2070">
    <property type="match status" value="1"/>
</dbReference>
<dbReference type="STRING" id="28743.ENSCVAP00000009997"/>
<dbReference type="SMART" id="SM00454">
    <property type="entry name" value="SAM"/>
    <property type="match status" value="1"/>
</dbReference>
<feature type="compositionally biased region" description="Basic and acidic residues" evidence="14">
    <location>
        <begin position="224"/>
        <end position="239"/>
    </location>
</feature>
<keyword evidence="18" id="KW-1185">Reference proteome</keyword>
<evidence type="ECO:0000256" key="4">
    <source>
        <dbReference type="ARBA" id="ARBA00022468"/>
    </source>
</evidence>
<sequence length="1452" mass="162879">METAYGTSLEEHQAPVEILTFSAKRSSTGGENASVKPCHLMCDLIPLEIRPQLEPDGDIRNLKKSFTFDHYNTIELSESAGPKQVLASAAPGTSQVLAENDLSISPSSNEGCCCSPLPSAHAAESQLSQTDQIQPHHSIDFYPGCVQRRFKSWEPISNRSIISQTCASAIEIPADLRPRILDLPHIVKQRPSTITFSDSSESSFINSHASRNDSSDSEESSEEEKEKGDSNHDDYGDGDDVHIVLEWAHSKHLPMAKKKQRKMDCMDSSDETHSTCGYEAEEEISSKEESPQVTSPWSESMSQLMRKLDQLNQDIEEALSAGSSPSDTPCISRKCGAASKSSTNQTQNDTDLHRTDRRECWIQDRSSASSSSSKGTRARNKKTMFNKLTNPTGAEIEAKEACDWLRAAGFPQYAQLFEDSQFPIDITPVKRDHDFLDKDLVETLCKRLNTLNKCASMKLDVNLPKKKIEDSDEEDLFAISDKWTFERSSRRWSRLQDIDCLLRKHGEGQTSKDGLPLHNTTSRESVLTDLSEPEISSLHSESSGGSGQRGLSTEDSDSSTRTCSDSAAMPDSTSLTMPHIPKKFTHYDSLPDKQGRTSRIRAKDFLKRMETLRSRGSVVRGRKTLVISSPVLQQEAQALKTLNCVEIINGDSGAPEFVSGRDLPPQSASEGSSHSSGSTVSTPSLKERKPHRADQKRSGMYLEDLDIFSGNQMNKVAEQNRRNEFCSYEDLVVHIPKDHKPGTFPKALSIESLSPTNGASINWHTGSMHLDSTLIPCRQESRPVKQGCSRGSRISVYDNVPGSHLYASTGDLIDLEKEDLFPHLDDILLHVNGLQQIVDHWSKNVLPGGDGAVQVDGEKEDTVQLQSSSQITLDFEENSIAESQTTPGDGDRDKVSLTETESTRFRERRDSGVGASLTRPNRLRWPSFQISNRISHSMTSLQITNQSAGQLSLLQKFSLLRLTAIMEKYSMPNKHGWTWSVPKFMKRMKVPDYKDKNVFGVPLIVNVQRSGQPLPLGLQQALKYLRSQCLDQVGLFRKSGVKSRIHALRQMNESSPDNVNYEDQSAYDVADMVKQFFRDLPEPLLTSKLGETFLHIYQYVPKDQRLQAAQAAIMLMPDENREVLQTLLCFLSDVTSSVEENQMTPMNIAVCLAPSLFHLNIMKKDNLSPKAMQKRYATGRPDQKDLNENLAAAQGLAHMIMECNRLFEVPHEMVTQSRNSYVEADLHAPTIDELCRRMDEGDGIYQTHLDRRLQHFLKEAREKSKYWVSCNSSDNTELYYKKVGDGNPLRRWRVSVEVEAPPSVVLNRVLRERHMWDMDLIQWKVCETLDKQTEVFQYVLSRMPPHPSRDFVVLRSWRTDLPKGACSLVSVSIEHDDCSLIGGVRAMILESNYLLEPCGSGKSRLTHICRVDLKGRTPDWYNKAFGHLCAAEAARIRNSFQPLITDGPETKI</sequence>
<feature type="domain" description="START" evidence="16">
    <location>
        <begin position="1253"/>
        <end position="1421"/>
    </location>
</feature>
<feature type="compositionally biased region" description="Basic and acidic residues" evidence="14">
    <location>
        <begin position="350"/>
        <end position="362"/>
    </location>
</feature>
<dbReference type="Gene3D" id="3.30.530.20">
    <property type="match status" value="1"/>
</dbReference>
<dbReference type="InterPro" id="IPR013761">
    <property type="entry name" value="SAM/pointed_sf"/>
</dbReference>
<dbReference type="GO" id="GO:0030036">
    <property type="term" value="P:actin cytoskeleton organization"/>
    <property type="evidence" value="ECO:0007669"/>
    <property type="project" value="TreeGrafter"/>
</dbReference>
<feature type="compositionally biased region" description="Basic and acidic residues" evidence="14">
    <location>
        <begin position="585"/>
        <end position="598"/>
    </location>
</feature>
<dbReference type="Pfam" id="PF07647">
    <property type="entry name" value="SAM_2"/>
    <property type="match status" value="1"/>
</dbReference>
<evidence type="ECO:0000256" key="5">
    <source>
        <dbReference type="ARBA" id="ARBA00022490"/>
    </source>
</evidence>
<dbReference type="OrthoDB" id="10003330at2759"/>
<dbReference type="GO" id="GO:0035023">
    <property type="term" value="P:regulation of Rho protein signal transduction"/>
    <property type="evidence" value="ECO:0007669"/>
    <property type="project" value="TreeGrafter"/>
</dbReference>
<dbReference type="CDD" id="cd04375">
    <property type="entry name" value="RhoGAP_DLC1"/>
    <property type="match status" value="1"/>
</dbReference>
<dbReference type="GO" id="GO:0031966">
    <property type="term" value="C:mitochondrial membrane"/>
    <property type="evidence" value="ECO:0007669"/>
    <property type="project" value="UniProtKB-SubCell"/>
</dbReference>
<evidence type="ECO:0000256" key="9">
    <source>
        <dbReference type="ARBA" id="ARBA00023128"/>
    </source>
</evidence>
<keyword evidence="4" id="KW-0343">GTPase activation</keyword>
<dbReference type="GO" id="GO:0007165">
    <property type="term" value="P:signal transduction"/>
    <property type="evidence" value="ECO:0007669"/>
    <property type="project" value="InterPro"/>
</dbReference>
<feature type="region of interest" description="Disordered" evidence="14">
    <location>
        <begin position="656"/>
        <end position="700"/>
    </location>
</feature>
<name>A0A3Q2CW45_CYPVA</name>
<evidence type="ECO:0000256" key="7">
    <source>
        <dbReference type="ARBA" id="ARBA00022677"/>
    </source>
</evidence>
<evidence type="ECO:0000256" key="11">
    <source>
        <dbReference type="ARBA" id="ARBA00065039"/>
    </source>
</evidence>
<evidence type="ECO:0000259" key="15">
    <source>
        <dbReference type="PROSITE" id="PS50238"/>
    </source>
</evidence>
<evidence type="ECO:0000256" key="1">
    <source>
        <dbReference type="ARBA" id="ARBA00004346"/>
    </source>
</evidence>
<feature type="region of interest" description="Disordered" evidence="14">
    <location>
        <begin position="194"/>
        <end position="239"/>
    </location>
</feature>
<dbReference type="FunFam" id="3.30.530.20:FF:000009">
    <property type="entry name" value="StAR related lipid transfer domain containing 13"/>
    <property type="match status" value="1"/>
</dbReference>
<evidence type="ECO:0000256" key="13">
    <source>
        <dbReference type="ARBA" id="ARBA00076865"/>
    </source>
</evidence>
<accession>A0A3Q2CW45</accession>
<feature type="compositionally biased region" description="Basic and acidic residues" evidence="14">
    <location>
        <begin position="889"/>
        <end position="911"/>
    </location>
</feature>
<dbReference type="InterPro" id="IPR001660">
    <property type="entry name" value="SAM"/>
</dbReference>
<keyword evidence="7" id="KW-0551">Lipid droplet</keyword>
<dbReference type="Ensembl" id="ENSCVAT00000016570.1">
    <property type="protein sequence ID" value="ENSCVAP00000009997.1"/>
    <property type="gene ID" value="ENSCVAG00000012113.1"/>
</dbReference>
<evidence type="ECO:0000256" key="10">
    <source>
        <dbReference type="ARBA" id="ARBA00023136"/>
    </source>
</evidence>
<keyword evidence="8" id="KW-0007">Acetylation</keyword>
<feature type="compositionally biased region" description="Polar residues" evidence="14">
    <location>
        <begin position="339"/>
        <end position="349"/>
    </location>
</feature>
<comment type="subunit">
    <text evidence="11">Homodimer. Interacts with TAX1BP1.</text>
</comment>
<proteinExistence type="predicted"/>
<dbReference type="RefSeq" id="XP_015241879.1">
    <property type="nucleotide sequence ID" value="XM_015386393.1"/>
</dbReference>
<feature type="compositionally biased region" description="Basic and acidic residues" evidence="14">
    <location>
        <begin position="262"/>
        <end position="273"/>
    </location>
</feature>
<dbReference type="PANTHER" id="PTHR12659:SF6">
    <property type="entry name" value="STAR-RELATED LIPID TRANSFER PROTEIN 13"/>
    <property type="match status" value="1"/>
</dbReference>
<dbReference type="GeneTree" id="ENSGT00950000183061"/>
<dbReference type="CTD" id="100005208"/>
<keyword evidence="10" id="KW-0472">Membrane</keyword>
<dbReference type="InterPro" id="IPR000198">
    <property type="entry name" value="RhoGAP_dom"/>
</dbReference>
<feature type="compositionally biased region" description="Polar residues" evidence="14">
    <location>
        <begin position="291"/>
        <end position="302"/>
    </location>
</feature>
<dbReference type="GO" id="GO:0008289">
    <property type="term" value="F:lipid binding"/>
    <property type="evidence" value="ECO:0007669"/>
    <property type="project" value="InterPro"/>
</dbReference>
<dbReference type="InterPro" id="IPR023393">
    <property type="entry name" value="START-like_dom_sf"/>
</dbReference>
<dbReference type="Pfam" id="PF01852">
    <property type="entry name" value="START"/>
    <property type="match status" value="1"/>
</dbReference>
<evidence type="ECO:0000256" key="12">
    <source>
        <dbReference type="ARBA" id="ARBA00067490"/>
    </source>
</evidence>
<dbReference type="GO" id="GO:0005811">
    <property type="term" value="C:lipid droplet"/>
    <property type="evidence" value="ECO:0007669"/>
    <property type="project" value="UniProtKB-SubCell"/>
</dbReference>
<evidence type="ECO:0000256" key="2">
    <source>
        <dbReference type="ARBA" id="ARBA00004496"/>
    </source>
</evidence>
<protein>
    <recommendedName>
        <fullName evidence="12">StAR-related lipid transfer protein 13</fullName>
    </recommendedName>
    <alternativeName>
        <fullName evidence="13">START domain-containing protein 13</fullName>
    </alternativeName>
</protein>
<reference evidence="17" key="1">
    <citation type="submission" date="2025-08" db="UniProtKB">
        <authorList>
            <consortium name="Ensembl"/>
        </authorList>
    </citation>
    <scope>IDENTIFICATION</scope>
</reference>
<dbReference type="FunFam" id="1.10.555.10:FF:000007">
    <property type="entry name" value="rho GTPase-activating protein 7 isoform X2"/>
    <property type="match status" value="1"/>
</dbReference>
<dbReference type="SUPFAM" id="SSF55961">
    <property type="entry name" value="Bet v1-like"/>
    <property type="match status" value="1"/>
</dbReference>
<feature type="compositionally biased region" description="Low complexity" evidence="14">
    <location>
        <begin position="194"/>
        <end position="207"/>
    </location>
</feature>
<dbReference type="GeneID" id="107092104"/>
<dbReference type="Gene3D" id="1.10.555.10">
    <property type="entry name" value="Rho GTPase activation protein"/>
    <property type="match status" value="1"/>
</dbReference>
<evidence type="ECO:0000256" key="14">
    <source>
        <dbReference type="SAM" id="MobiDB-lite"/>
    </source>
</evidence>
<keyword evidence="5" id="KW-0963">Cytoplasm</keyword>
<evidence type="ECO:0000256" key="3">
    <source>
        <dbReference type="ARBA" id="ARBA00004502"/>
    </source>
</evidence>
<dbReference type="SUPFAM" id="SSF48350">
    <property type="entry name" value="GTPase activation domain, GAP"/>
    <property type="match status" value="1"/>
</dbReference>
<evidence type="ECO:0000313" key="18">
    <source>
        <dbReference type="Proteomes" id="UP000265020"/>
    </source>
</evidence>
<dbReference type="SMART" id="SM00234">
    <property type="entry name" value="START"/>
    <property type="match status" value="1"/>
</dbReference>
<dbReference type="Pfam" id="PF00620">
    <property type="entry name" value="RhoGAP"/>
    <property type="match status" value="1"/>
</dbReference>
<dbReference type="PANTHER" id="PTHR12659">
    <property type="entry name" value="RHO-TYPE GTPASE ACTIVATING PROTEIN"/>
    <property type="match status" value="1"/>
</dbReference>
<dbReference type="Proteomes" id="UP000265020">
    <property type="component" value="Unassembled WGS sequence"/>
</dbReference>
<reference evidence="17" key="2">
    <citation type="submission" date="2025-09" db="UniProtKB">
        <authorList>
            <consortium name="Ensembl"/>
        </authorList>
    </citation>
    <scope>IDENTIFICATION</scope>
</reference>
<dbReference type="PROSITE" id="PS50238">
    <property type="entry name" value="RHOGAP"/>
    <property type="match status" value="1"/>
</dbReference>
<organism evidence="17 18">
    <name type="scientific">Cyprinodon variegatus</name>
    <name type="common">Sheepshead minnow</name>
    <dbReference type="NCBI Taxonomy" id="28743"/>
    <lineage>
        <taxon>Eukaryota</taxon>
        <taxon>Metazoa</taxon>
        <taxon>Chordata</taxon>
        <taxon>Craniata</taxon>
        <taxon>Vertebrata</taxon>
        <taxon>Euteleostomi</taxon>
        <taxon>Actinopterygii</taxon>
        <taxon>Neopterygii</taxon>
        <taxon>Teleostei</taxon>
        <taxon>Neoteleostei</taxon>
        <taxon>Acanthomorphata</taxon>
        <taxon>Ovalentaria</taxon>
        <taxon>Atherinomorphae</taxon>
        <taxon>Cyprinodontiformes</taxon>
        <taxon>Cyprinodontidae</taxon>
        <taxon>Cyprinodon</taxon>
    </lineage>
</organism>
<dbReference type="FunFam" id="1.10.287.2070:FF:000001">
    <property type="entry name" value="StAR-related lipid transfer domain-containing 13"/>
    <property type="match status" value="1"/>
</dbReference>
<feature type="region of interest" description="Disordered" evidence="14">
    <location>
        <begin position="876"/>
        <end position="916"/>
    </location>
</feature>
<dbReference type="SUPFAM" id="SSF47769">
    <property type="entry name" value="SAM/Pointed domain"/>
    <property type="match status" value="1"/>
</dbReference>
<keyword evidence="6" id="KW-0597">Phosphoprotein</keyword>
<feature type="region of interest" description="Disordered" evidence="14">
    <location>
        <begin position="529"/>
        <end position="598"/>
    </location>
</feature>
<evidence type="ECO:0000259" key="16">
    <source>
        <dbReference type="PROSITE" id="PS50848"/>
    </source>
</evidence>
<evidence type="ECO:0000256" key="8">
    <source>
        <dbReference type="ARBA" id="ARBA00022990"/>
    </source>
</evidence>
<keyword evidence="9" id="KW-0496">Mitochondrion</keyword>
<evidence type="ECO:0000256" key="6">
    <source>
        <dbReference type="ARBA" id="ARBA00022553"/>
    </source>
</evidence>
<evidence type="ECO:0000313" key="17">
    <source>
        <dbReference type="Ensembl" id="ENSCVAP00000009997.1"/>
    </source>
</evidence>
<dbReference type="InterPro" id="IPR002913">
    <property type="entry name" value="START_lipid-bd_dom"/>
</dbReference>
<dbReference type="PROSITE" id="PS50848">
    <property type="entry name" value="START"/>
    <property type="match status" value="1"/>
</dbReference>
<dbReference type="SMART" id="SM00324">
    <property type="entry name" value="RhoGAP"/>
    <property type="match status" value="1"/>
</dbReference>
<feature type="domain" description="Rho-GAP" evidence="15">
    <location>
        <begin position="1001"/>
        <end position="1207"/>
    </location>
</feature>
<feature type="region of interest" description="Disordered" evidence="14">
    <location>
        <begin position="253"/>
        <end position="302"/>
    </location>
</feature>
<dbReference type="GO" id="GO:0005096">
    <property type="term" value="F:GTPase activator activity"/>
    <property type="evidence" value="ECO:0007669"/>
    <property type="project" value="UniProtKB-KW"/>
</dbReference>
<dbReference type="InterPro" id="IPR008936">
    <property type="entry name" value="Rho_GTPase_activation_prot"/>
</dbReference>
<feature type="compositionally biased region" description="Low complexity" evidence="14">
    <location>
        <begin position="533"/>
        <end position="543"/>
    </location>
</feature>
<comment type="subcellular location">
    <subcellularLocation>
        <location evidence="2">Cytoplasm</location>
    </subcellularLocation>
    <subcellularLocation>
        <location evidence="3">Lipid droplet</location>
    </subcellularLocation>
    <subcellularLocation>
        <location evidence="1">Mitochondrion membrane</location>
        <topology evidence="1">Peripheral membrane protein</topology>
        <orientation evidence="1">Cytoplasmic side</orientation>
    </subcellularLocation>
</comment>
<feature type="region of interest" description="Disordered" evidence="14">
    <location>
        <begin position="319"/>
        <end position="382"/>
    </location>
</feature>